<feature type="compositionally biased region" description="Basic residues" evidence="1">
    <location>
        <begin position="156"/>
        <end position="174"/>
    </location>
</feature>
<feature type="region of interest" description="Disordered" evidence="1">
    <location>
        <begin position="1"/>
        <end position="83"/>
    </location>
</feature>
<keyword evidence="3" id="KW-1185">Reference proteome</keyword>
<feature type="compositionally biased region" description="Basic and acidic residues" evidence="1">
    <location>
        <begin position="37"/>
        <end position="48"/>
    </location>
</feature>
<feature type="compositionally biased region" description="Basic and acidic residues" evidence="1">
    <location>
        <begin position="268"/>
        <end position="279"/>
    </location>
</feature>
<dbReference type="GeneID" id="25907580"/>
<sequence length="302" mass="33689">MLKRAAKLGKYAGEHSSDEETSSDESDPRIRAILAQVEREIEEGKLSLEADDAEDSGMESEHDDENSDKKRKSKVDPKPFCEVNETKKLDDDSEITYTGEKYVCSVCPPRNMWLSIQVEMHVKSKLHKKKAGAFKKEEKKKNLTDEQIKTILERKERKRKHRFERSKLAKKAKKEKQEAEKVKNADTGKDSLETSKSIDTPAHTEKATKPESAKDVKPAEDESVVSPGVDELSLAVTKKNSGKNSEKKSGKAAKVGRESSNVTGGTQEDVKEPTKDTGKGQKRKTSQKSSGKTPKKVKTNES</sequence>
<evidence type="ECO:0000256" key="1">
    <source>
        <dbReference type="SAM" id="MobiDB-lite"/>
    </source>
</evidence>
<name>A0A0L0FX78_9EUKA</name>
<dbReference type="Proteomes" id="UP000054560">
    <property type="component" value="Unassembled WGS sequence"/>
</dbReference>
<reference evidence="2 3" key="1">
    <citation type="submission" date="2011-02" db="EMBL/GenBank/DDBJ databases">
        <title>The Genome Sequence of Sphaeroforma arctica JP610.</title>
        <authorList>
            <consortium name="The Broad Institute Genome Sequencing Platform"/>
            <person name="Russ C."/>
            <person name="Cuomo C."/>
            <person name="Young S.K."/>
            <person name="Zeng Q."/>
            <person name="Gargeya S."/>
            <person name="Alvarado L."/>
            <person name="Berlin A."/>
            <person name="Chapman S.B."/>
            <person name="Chen Z."/>
            <person name="Freedman E."/>
            <person name="Gellesch M."/>
            <person name="Goldberg J."/>
            <person name="Griggs A."/>
            <person name="Gujja S."/>
            <person name="Heilman E."/>
            <person name="Heiman D."/>
            <person name="Howarth C."/>
            <person name="Mehta T."/>
            <person name="Neiman D."/>
            <person name="Pearson M."/>
            <person name="Roberts A."/>
            <person name="Saif S."/>
            <person name="Shea T."/>
            <person name="Shenoy N."/>
            <person name="Sisk P."/>
            <person name="Stolte C."/>
            <person name="Sykes S."/>
            <person name="White J."/>
            <person name="Yandava C."/>
            <person name="Burger G."/>
            <person name="Gray M.W."/>
            <person name="Holland P.W.H."/>
            <person name="King N."/>
            <person name="Lang F.B.F."/>
            <person name="Roger A.J."/>
            <person name="Ruiz-Trillo I."/>
            <person name="Haas B."/>
            <person name="Nusbaum C."/>
            <person name="Birren B."/>
        </authorList>
    </citation>
    <scope>NUCLEOTIDE SEQUENCE [LARGE SCALE GENOMIC DNA]</scope>
    <source>
        <strain evidence="2 3">JP610</strain>
    </source>
</reference>
<organism evidence="2 3">
    <name type="scientific">Sphaeroforma arctica JP610</name>
    <dbReference type="NCBI Taxonomy" id="667725"/>
    <lineage>
        <taxon>Eukaryota</taxon>
        <taxon>Ichthyosporea</taxon>
        <taxon>Ichthyophonida</taxon>
        <taxon>Sphaeroforma</taxon>
    </lineage>
</organism>
<evidence type="ECO:0000313" key="2">
    <source>
        <dbReference type="EMBL" id="KNC80558.1"/>
    </source>
</evidence>
<accession>A0A0L0FX78</accession>
<feature type="compositionally biased region" description="Acidic residues" evidence="1">
    <location>
        <begin position="49"/>
        <end position="66"/>
    </location>
</feature>
<feature type="compositionally biased region" description="Basic and acidic residues" evidence="1">
    <location>
        <begin position="202"/>
        <end position="220"/>
    </location>
</feature>
<protein>
    <submittedName>
        <fullName evidence="2">Uncharacterized protein</fullName>
    </submittedName>
</protein>
<feature type="compositionally biased region" description="Basic and acidic residues" evidence="1">
    <location>
        <begin position="175"/>
        <end position="193"/>
    </location>
</feature>
<feature type="compositionally biased region" description="Basic and acidic residues" evidence="1">
    <location>
        <begin position="74"/>
        <end position="83"/>
    </location>
</feature>
<gene>
    <name evidence="2" type="ORF">SARC_07076</name>
</gene>
<dbReference type="RefSeq" id="XP_014154460.1">
    <property type="nucleotide sequence ID" value="XM_014298985.1"/>
</dbReference>
<evidence type="ECO:0000313" key="3">
    <source>
        <dbReference type="Proteomes" id="UP000054560"/>
    </source>
</evidence>
<feature type="region of interest" description="Disordered" evidence="1">
    <location>
        <begin position="129"/>
        <end position="302"/>
    </location>
</feature>
<dbReference type="AlphaFoldDB" id="A0A0L0FX78"/>
<proteinExistence type="predicted"/>
<feature type="compositionally biased region" description="Basic residues" evidence="1">
    <location>
        <begin position="293"/>
        <end position="302"/>
    </location>
</feature>
<dbReference type="EMBL" id="KQ242135">
    <property type="protein sequence ID" value="KNC80558.1"/>
    <property type="molecule type" value="Genomic_DNA"/>
</dbReference>
<feature type="compositionally biased region" description="Basic and acidic residues" evidence="1">
    <location>
        <begin position="134"/>
        <end position="155"/>
    </location>
</feature>